<comment type="caution">
    <text evidence="8">The sequence shown here is derived from an EMBL/GenBank/DDBJ whole genome shotgun (WGS) entry which is preliminary data.</text>
</comment>
<dbReference type="PROSITE" id="PS00463">
    <property type="entry name" value="ZN2_CY6_FUNGAL_1"/>
    <property type="match status" value="2"/>
</dbReference>
<dbReference type="InterPro" id="IPR001138">
    <property type="entry name" value="Zn2Cys6_DnaBD"/>
</dbReference>
<comment type="subcellular location">
    <subcellularLocation>
        <location evidence="1">Nucleus</location>
    </subcellularLocation>
</comment>
<dbReference type="Pfam" id="PF04082">
    <property type="entry name" value="Fungal_trans"/>
    <property type="match status" value="1"/>
</dbReference>
<sequence>MSATAPNQACFVCRFRKIRCDGTSPRCKACGQLGVQCPGYDATSGNISRKELRPLVESVYRAAGLERRESGSCRACARSKSRCSKSLPACARCVSRDVECVYSSGVAVYSRFQPERERTSQGDAQGEVEARHRQASNPDWNSLSPGNGSHTWLSDASELPKDSSHLHTLVEAYFARIHPLRCLGFLYKPAWINSARRGSLVQDHGEALVLVVCAFGARCISLASNRPRGPATLPGSQWANWALDLVLADVRKPTRSNLMAILLLCQYFLYSGSHATAFQLVGMSERLVRLLRLDVSGDDTLDQQSGDVAVEKEANVRMVWSSYALDSIMASGVAENTCWHQLPRVALPIADNDFIAQACPRSTHLYPAQTLLLDGTSSVRDMSPRAHFVYIAHLRKRCLTRLIDELDLWHASLPPHLVMSFSPVSVYALKDMYLLSATLALHASYHVAVVGLTRIFLPGFAFPLSMACKDVPPEFTKQCRRRCRYHADEITKLVDQAFQHAPEVFDDLICHMAAFEASKVQIIHTAFFENTENSRAELMSMLETNMHLMDVTALDSKLLHRRTLFDFLRHLHLGDIARDLDEKLGINLASTSDTALNIDPIEPPPAFYLSTIAPFRTALSEVQAVKSQTATPAEPSNQEHSTRIIPPPISTIAPGSPKQTVGEGIAVSHQELAASSGGGLTPFGVPNYDDDLTELLMWDCIELDSWPDPGTFQGT</sequence>
<evidence type="ECO:0000256" key="2">
    <source>
        <dbReference type="ARBA" id="ARBA00022723"/>
    </source>
</evidence>
<keyword evidence="4" id="KW-0804">Transcription</keyword>
<dbReference type="Gene3D" id="4.10.240.10">
    <property type="entry name" value="Zn(2)-C6 fungal-type DNA-binding domain"/>
    <property type="match status" value="2"/>
</dbReference>
<dbReference type="GO" id="GO:0005634">
    <property type="term" value="C:nucleus"/>
    <property type="evidence" value="ECO:0007669"/>
    <property type="project" value="UniProtKB-SubCell"/>
</dbReference>
<evidence type="ECO:0000313" key="9">
    <source>
        <dbReference type="Proteomes" id="UP000639643"/>
    </source>
</evidence>
<evidence type="ECO:0000256" key="1">
    <source>
        <dbReference type="ARBA" id="ARBA00004123"/>
    </source>
</evidence>
<dbReference type="GO" id="GO:0008270">
    <property type="term" value="F:zinc ion binding"/>
    <property type="evidence" value="ECO:0007669"/>
    <property type="project" value="InterPro"/>
</dbReference>
<feature type="domain" description="Zn(2)-C6 fungal-type" evidence="7">
    <location>
        <begin position="9"/>
        <end position="37"/>
    </location>
</feature>
<dbReference type="Pfam" id="PF00172">
    <property type="entry name" value="Zn_clus"/>
    <property type="match status" value="2"/>
</dbReference>
<dbReference type="OrthoDB" id="2563500at2759"/>
<evidence type="ECO:0000256" key="6">
    <source>
        <dbReference type="SAM" id="MobiDB-lite"/>
    </source>
</evidence>
<evidence type="ECO:0000256" key="3">
    <source>
        <dbReference type="ARBA" id="ARBA00023015"/>
    </source>
</evidence>
<dbReference type="GO" id="GO:0000981">
    <property type="term" value="F:DNA-binding transcription factor activity, RNA polymerase II-specific"/>
    <property type="evidence" value="ECO:0007669"/>
    <property type="project" value="InterPro"/>
</dbReference>
<gene>
    <name evidence="8" type="ORF">CMUS01_15625</name>
</gene>
<name>A0A8H6IV91_9PEZI</name>
<feature type="compositionally biased region" description="Polar residues" evidence="6">
    <location>
        <begin position="628"/>
        <end position="639"/>
    </location>
</feature>
<feature type="region of interest" description="Disordered" evidence="6">
    <location>
        <begin position="628"/>
        <end position="649"/>
    </location>
</feature>
<dbReference type="CDD" id="cd12148">
    <property type="entry name" value="fungal_TF_MHR"/>
    <property type="match status" value="1"/>
</dbReference>
<keyword evidence="9" id="KW-1185">Reference proteome</keyword>
<dbReference type="PROSITE" id="PS50048">
    <property type="entry name" value="ZN2_CY6_FUNGAL_2"/>
    <property type="match status" value="2"/>
</dbReference>
<dbReference type="GO" id="GO:0006351">
    <property type="term" value="P:DNA-templated transcription"/>
    <property type="evidence" value="ECO:0007669"/>
    <property type="project" value="InterPro"/>
</dbReference>
<evidence type="ECO:0000259" key="7">
    <source>
        <dbReference type="PROSITE" id="PS50048"/>
    </source>
</evidence>
<dbReference type="SUPFAM" id="SSF57701">
    <property type="entry name" value="Zn2/Cys6 DNA-binding domain"/>
    <property type="match status" value="2"/>
</dbReference>
<evidence type="ECO:0000256" key="4">
    <source>
        <dbReference type="ARBA" id="ARBA00023163"/>
    </source>
</evidence>
<protein>
    <submittedName>
        <fullName evidence="8">Nitrate assimilation regulatory protein</fullName>
    </submittedName>
</protein>
<proteinExistence type="predicted"/>
<dbReference type="GO" id="GO:0003677">
    <property type="term" value="F:DNA binding"/>
    <property type="evidence" value="ECO:0007669"/>
    <property type="project" value="InterPro"/>
</dbReference>
<dbReference type="InterPro" id="IPR036864">
    <property type="entry name" value="Zn2-C6_fun-type_DNA-bd_sf"/>
</dbReference>
<feature type="domain" description="Zn(2)-C6 fungal-type" evidence="7">
    <location>
        <begin position="72"/>
        <end position="102"/>
    </location>
</feature>
<feature type="region of interest" description="Disordered" evidence="6">
    <location>
        <begin position="114"/>
        <end position="152"/>
    </location>
</feature>
<dbReference type="Proteomes" id="UP000639643">
    <property type="component" value="Unassembled WGS sequence"/>
</dbReference>
<evidence type="ECO:0000313" key="8">
    <source>
        <dbReference type="EMBL" id="KAF6799533.1"/>
    </source>
</evidence>
<dbReference type="InterPro" id="IPR050815">
    <property type="entry name" value="TF_fung"/>
</dbReference>
<reference evidence="8" key="1">
    <citation type="journal article" date="2020" name="Phytopathology">
        <title>Genome Sequence Resources of Colletotrichum truncatum, C. plurivorum, C. musicola, and C. sojae: Four Species Pathogenic to Soybean (Glycine max).</title>
        <authorList>
            <person name="Rogerio F."/>
            <person name="Boufleur T.R."/>
            <person name="Ciampi-Guillardi M."/>
            <person name="Sukno S.A."/>
            <person name="Thon M.R."/>
            <person name="Massola Junior N.S."/>
            <person name="Baroncelli R."/>
        </authorList>
    </citation>
    <scope>NUCLEOTIDE SEQUENCE</scope>
    <source>
        <strain evidence="8">LFN0074</strain>
    </source>
</reference>
<feature type="compositionally biased region" description="Polar residues" evidence="6">
    <location>
        <begin position="135"/>
        <end position="152"/>
    </location>
</feature>
<dbReference type="PANTHER" id="PTHR47338">
    <property type="entry name" value="ZN(II)2CYS6 TRANSCRIPTION FACTOR (EUROFUNG)-RELATED"/>
    <property type="match status" value="1"/>
</dbReference>
<keyword evidence="3" id="KW-0805">Transcription regulation</keyword>
<dbReference type="AlphaFoldDB" id="A0A8H6IV91"/>
<evidence type="ECO:0000256" key="5">
    <source>
        <dbReference type="ARBA" id="ARBA00023242"/>
    </source>
</evidence>
<dbReference type="CDD" id="cd00067">
    <property type="entry name" value="GAL4"/>
    <property type="match status" value="2"/>
</dbReference>
<keyword evidence="5" id="KW-0539">Nucleus</keyword>
<dbReference type="EMBL" id="WIGM01001368">
    <property type="protein sequence ID" value="KAF6799533.1"/>
    <property type="molecule type" value="Genomic_DNA"/>
</dbReference>
<dbReference type="PANTHER" id="PTHR47338:SF7">
    <property type="entry name" value="ZN(II)2CYS6 TRANSCRIPTION FACTOR (EUROFUNG)"/>
    <property type="match status" value="1"/>
</dbReference>
<keyword evidence="2" id="KW-0479">Metal-binding</keyword>
<accession>A0A8H6IV91</accession>
<dbReference type="InterPro" id="IPR007219">
    <property type="entry name" value="XnlR_reg_dom"/>
</dbReference>
<dbReference type="SMART" id="SM00066">
    <property type="entry name" value="GAL4"/>
    <property type="match status" value="2"/>
</dbReference>
<organism evidence="8 9">
    <name type="scientific">Colletotrichum musicola</name>
    <dbReference type="NCBI Taxonomy" id="2175873"/>
    <lineage>
        <taxon>Eukaryota</taxon>
        <taxon>Fungi</taxon>
        <taxon>Dikarya</taxon>
        <taxon>Ascomycota</taxon>
        <taxon>Pezizomycotina</taxon>
        <taxon>Sordariomycetes</taxon>
        <taxon>Hypocreomycetidae</taxon>
        <taxon>Glomerellales</taxon>
        <taxon>Glomerellaceae</taxon>
        <taxon>Colletotrichum</taxon>
        <taxon>Colletotrichum orchidearum species complex</taxon>
    </lineage>
</organism>